<evidence type="ECO:0000256" key="8">
    <source>
        <dbReference type="ARBA" id="ARBA00023098"/>
    </source>
</evidence>
<dbReference type="InterPro" id="IPR045252">
    <property type="entry name" value="LPCAT1-like"/>
</dbReference>
<dbReference type="Proteomes" id="UP001274896">
    <property type="component" value="Unassembled WGS sequence"/>
</dbReference>
<evidence type="ECO:0000256" key="14">
    <source>
        <dbReference type="SAM" id="MobiDB-lite"/>
    </source>
</evidence>
<dbReference type="GO" id="GO:0016020">
    <property type="term" value="C:membrane"/>
    <property type="evidence" value="ECO:0007669"/>
    <property type="project" value="UniProtKB-SubCell"/>
</dbReference>
<keyword evidence="7 15" id="KW-1133">Transmembrane helix</keyword>
<evidence type="ECO:0000256" key="1">
    <source>
        <dbReference type="ARBA" id="ARBA00004370"/>
    </source>
</evidence>
<evidence type="ECO:0000256" key="13">
    <source>
        <dbReference type="ARBA" id="ARBA00025707"/>
    </source>
</evidence>
<evidence type="ECO:0000256" key="5">
    <source>
        <dbReference type="ARBA" id="ARBA00022679"/>
    </source>
</evidence>
<proteinExistence type="inferred from homology"/>
<dbReference type="PANTHER" id="PTHR23063">
    <property type="entry name" value="PHOSPHOLIPID ACYLTRANSFERASE"/>
    <property type="match status" value="1"/>
</dbReference>
<keyword evidence="12" id="KW-0012">Acyltransferase</keyword>
<evidence type="ECO:0000256" key="12">
    <source>
        <dbReference type="ARBA" id="ARBA00023315"/>
    </source>
</evidence>
<dbReference type="GO" id="GO:0047184">
    <property type="term" value="F:1-acylglycerophosphocholine O-acyltransferase activity"/>
    <property type="evidence" value="ECO:0007669"/>
    <property type="project" value="TreeGrafter"/>
</dbReference>
<dbReference type="Gene3D" id="1.10.238.10">
    <property type="entry name" value="EF-hand"/>
    <property type="match status" value="1"/>
</dbReference>
<dbReference type="InterPro" id="IPR011992">
    <property type="entry name" value="EF-hand-dom_pair"/>
</dbReference>
<keyword evidence="9 15" id="KW-0472">Membrane</keyword>
<keyword evidence="8" id="KW-0443">Lipid metabolism</keyword>
<evidence type="ECO:0000256" key="3">
    <source>
        <dbReference type="ARBA" id="ARBA00008655"/>
    </source>
</evidence>
<evidence type="ECO:0000256" key="11">
    <source>
        <dbReference type="ARBA" id="ARBA00023264"/>
    </source>
</evidence>
<comment type="subcellular location">
    <subcellularLocation>
        <location evidence="1">Membrane</location>
    </subcellularLocation>
</comment>
<evidence type="ECO:0000313" key="17">
    <source>
        <dbReference type="EMBL" id="KAK3507723.1"/>
    </source>
</evidence>
<comment type="caution">
    <text evidence="17">The sequence shown here is derived from an EMBL/GenBank/DDBJ whole genome shotgun (WGS) entry which is preliminary data.</text>
</comment>
<dbReference type="Pfam" id="PF01553">
    <property type="entry name" value="Acyltransferase"/>
    <property type="match status" value="1"/>
</dbReference>
<gene>
    <name evidence="17" type="ORF">QTP70_034828</name>
</gene>
<organism evidence="17 18">
    <name type="scientific">Hemibagrus guttatus</name>
    <dbReference type="NCBI Taxonomy" id="175788"/>
    <lineage>
        <taxon>Eukaryota</taxon>
        <taxon>Metazoa</taxon>
        <taxon>Chordata</taxon>
        <taxon>Craniata</taxon>
        <taxon>Vertebrata</taxon>
        <taxon>Euteleostomi</taxon>
        <taxon>Actinopterygii</taxon>
        <taxon>Neopterygii</taxon>
        <taxon>Teleostei</taxon>
        <taxon>Ostariophysi</taxon>
        <taxon>Siluriformes</taxon>
        <taxon>Bagridae</taxon>
        <taxon>Hemibagrus</taxon>
    </lineage>
</organism>
<dbReference type="SUPFAM" id="SSF47473">
    <property type="entry name" value="EF-hand"/>
    <property type="match status" value="1"/>
</dbReference>
<protein>
    <recommendedName>
        <fullName evidence="16">EF-hand domain-containing protein</fullName>
    </recommendedName>
</protein>
<accession>A0AAE0UJE8</accession>
<dbReference type="GO" id="GO:0008654">
    <property type="term" value="P:phospholipid biosynthetic process"/>
    <property type="evidence" value="ECO:0007669"/>
    <property type="project" value="UniProtKB-KW"/>
</dbReference>
<comment type="similarity">
    <text evidence="3">Belongs to the 1-acyl-sn-glycerol-3-phosphate acyltransferase family.</text>
</comment>
<keyword evidence="4" id="KW-0444">Lipid biosynthesis</keyword>
<comment type="pathway">
    <text evidence="13">Phospholipid metabolism.</text>
</comment>
<evidence type="ECO:0000256" key="4">
    <source>
        <dbReference type="ARBA" id="ARBA00022516"/>
    </source>
</evidence>
<evidence type="ECO:0000256" key="7">
    <source>
        <dbReference type="ARBA" id="ARBA00022989"/>
    </source>
</evidence>
<dbReference type="GO" id="GO:0005509">
    <property type="term" value="F:calcium ion binding"/>
    <property type="evidence" value="ECO:0007669"/>
    <property type="project" value="InterPro"/>
</dbReference>
<dbReference type="InterPro" id="IPR002048">
    <property type="entry name" value="EF_hand_dom"/>
</dbReference>
<keyword evidence="10" id="KW-0594">Phospholipid biosynthesis</keyword>
<dbReference type="PROSITE" id="PS50222">
    <property type="entry name" value="EF_HAND_2"/>
    <property type="match status" value="1"/>
</dbReference>
<evidence type="ECO:0000256" key="10">
    <source>
        <dbReference type="ARBA" id="ARBA00023209"/>
    </source>
</evidence>
<dbReference type="SUPFAM" id="SSF69593">
    <property type="entry name" value="Glycerol-3-phosphate (1)-acyltransferase"/>
    <property type="match status" value="1"/>
</dbReference>
<dbReference type="GO" id="GO:0005783">
    <property type="term" value="C:endoplasmic reticulum"/>
    <property type="evidence" value="ECO:0007669"/>
    <property type="project" value="TreeGrafter"/>
</dbReference>
<dbReference type="PANTHER" id="PTHR23063:SF7">
    <property type="entry name" value="LYSOPHOSPHOLIPID ACYLTRANSFERASE LPCAT4"/>
    <property type="match status" value="1"/>
</dbReference>
<evidence type="ECO:0000256" key="2">
    <source>
        <dbReference type="ARBA" id="ARBA00005074"/>
    </source>
</evidence>
<dbReference type="EMBL" id="JAUCMX010000029">
    <property type="protein sequence ID" value="KAK3507723.1"/>
    <property type="molecule type" value="Genomic_DNA"/>
</dbReference>
<reference evidence="17" key="1">
    <citation type="submission" date="2023-06" db="EMBL/GenBank/DDBJ databases">
        <title>Male Hemibagrus guttatus genome.</title>
        <authorList>
            <person name="Bian C."/>
        </authorList>
    </citation>
    <scope>NUCLEOTIDE SEQUENCE</scope>
    <source>
        <strain evidence="17">Male_cb2023</strain>
        <tissue evidence="17">Muscle</tissue>
    </source>
</reference>
<feature type="region of interest" description="Disordered" evidence="14">
    <location>
        <begin position="602"/>
        <end position="631"/>
    </location>
</feature>
<dbReference type="CDD" id="cd07991">
    <property type="entry name" value="LPLAT_LPCAT1-like"/>
    <property type="match status" value="1"/>
</dbReference>
<evidence type="ECO:0000256" key="6">
    <source>
        <dbReference type="ARBA" id="ARBA00022692"/>
    </source>
</evidence>
<evidence type="ECO:0000256" key="15">
    <source>
        <dbReference type="SAM" id="Phobius"/>
    </source>
</evidence>
<sequence length="631" mass="70516">MRSVKFLYTKLAHPCLYGPCFVHCFAVMLEQEENCSHKVGSMKLSKILTLSHCLPLIRSTLGSRGACAPVISGVIGHQGRIHPGRSANPSQGTRTTDNLEMPINLQCMFLDWGRKPEYPEETPEARGEHANSTHTAEAGIEPPTLESIILGCVLFPIRITLAILFFLLMWPVARLRLARLSQEERAKPVQGWRYWFFHPIMVFLSRSVFFSMGFFWIKVKGRQATYKEAPVLAVAPHSGFLDMLVLSLAGLPTVVSRSENTNLPVIGALLEFNQAVLVSRKDPESRKKCVTQIKERLTSNGYWPQMLMFPEGTTTNGQVLIKFKPGAFLAGVPVQPVLLHYPNKIDTVRWTWKGTSWLDCLWYTAAQFYSNVTVEFLPVYTPSQEEKENPDLFADNVQKLMAKALGVPATDYVMEGLFPCTKLGGLSLPLECPSRETLKLFKSQGFSNAQVETLINTMIDRCHSGQVTITVDHLTSLLGLADRRTAAQICSFYSKSDTLDLRQLCLSLCTAAGLRTPESLLHTAFLLYDSKGDGLLSAEDLSGLMAALVGVVQYNITEMYSELTNRGQPTEGVLYDLLMTHPTYRKLFKEYFEHEEPRLVADRNHNGIPNGKTSGNNNGIQNRNALNKKCD</sequence>
<feature type="compositionally biased region" description="Polar residues" evidence="14">
    <location>
        <begin position="611"/>
        <end position="625"/>
    </location>
</feature>
<dbReference type="GO" id="GO:0036151">
    <property type="term" value="P:phosphatidylcholine acyl-chain remodeling"/>
    <property type="evidence" value="ECO:0007669"/>
    <property type="project" value="TreeGrafter"/>
</dbReference>
<dbReference type="SMART" id="SM00563">
    <property type="entry name" value="PlsC"/>
    <property type="match status" value="1"/>
</dbReference>
<evidence type="ECO:0000256" key="9">
    <source>
        <dbReference type="ARBA" id="ARBA00023136"/>
    </source>
</evidence>
<dbReference type="AlphaFoldDB" id="A0AAE0UJE8"/>
<keyword evidence="18" id="KW-1185">Reference proteome</keyword>
<evidence type="ECO:0000259" key="16">
    <source>
        <dbReference type="PROSITE" id="PS50222"/>
    </source>
</evidence>
<keyword evidence="5" id="KW-0808">Transferase</keyword>
<feature type="transmembrane region" description="Helical" evidence="15">
    <location>
        <begin position="192"/>
        <end position="217"/>
    </location>
</feature>
<feature type="domain" description="EF-hand" evidence="16">
    <location>
        <begin position="516"/>
        <end position="551"/>
    </location>
</feature>
<dbReference type="GO" id="GO:0042171">
    <property type="term" value="F:lysophosphatidic acid acyltransferase activity"/>
    <property type="evidence" value="ECO:0007669"/>
    <property type="project" value="TreeGrafter"/>
</dbReference>
<keyword evidence="6 15" id="KW-0812">Transmembrane</keyword>
<feature type="transmembrane region" description="Helical" evidence="15">
    <location>
        <begin position="148"/>
        <end position="172"/>
    </location>
</feature>
<name>A0AAE0UJE8_9TELE</name>
<comment type="pathway">
    <text evidence="2">Lipid metabolism; phospholipid metabolism.</text>
</comment>
<evidence type="ECO:0000313" key="18">
    <source>
        <dbReference type="Proteomes" id="UP001274896"/>
    </source>
</evidence>
<dbReference type="InterPro" id="IPR002123">
    <property type="entry name" value="Plipid/glycerol_acylTrfase"/>
</dbReference>
<keyword evidence="11" id="KW-1208">Phospholipid metabolism</keyword>